<proteinExistence type="predicted"/>
<dbReference type="AlphaFoldDB" id="A0A2C9V839"/>
<name>A0A2C9V839_MANES</name>
<dbReference type="EMBL" id="CM004396">
    <property type="protein sequence ID" value="OAY40132.1"/>
    <property type="molecule type" value="Genomic_DNA"/>
</dbReference>
<reference evidence="1" key="1">
    <citation type="submission" date="2016-02" db="EMBL/GenBank/DDBJ databases">
        <title>WGS assembly of Manihot esculenta.</title>
        <authorList>
            <person name="Bredeson J.V."/>
            <person name="Prochnik S.E."/>
            <person name="Lyons J.B."/>
            <person name="Schmutz J."/>
            <person name="Grimwood J."/>
            <person name="Vrebalov J."/>
            <person name="Bart R.S."/>
            <person name="Amuge T."/>
            <person name="Ferguson M.E."/>
            <person name="Green R."/>
            <person name="Putnam N."/>
            <person name="Stites J."/>
            <person name="Rounsley S."/>
            <person name="Rokhsar D.S."/>
        </authorList>
    </citation>
    <scope>NUCLEOTIDE SEQUENCE [LARGE SCALE GENOMIC DNA]</scope>
    <source>
        <tissue evidence="1">Leaf</tissue>
    </source>
</reference>
<gene>
    <name evidence="1" type="ORF">MANES_10G152500</name>
</gene>
<accession>A0A2C9V839</accession>
<organism evidence="1">
    <name type="scientific">Manihot esculenta</name>
    <name type="common">Cassava</name>
    <name type="synonym">Jatropha manihot</name>
    <dbReference type="NCBI Taxonomy" id="3983"/>
    <lineage>
        <taxon>Eukaryota</taxon>
        <taxon>Viridiplantae</taxon>
        <taxon>Streptophyta</taxon>
        <taxon>Embryophyta</taxon>
        <taxon>Tracheophyta</taxon>
        <taxon>Spermatophyta</taxon>
        <taxon>Magnoliopsida</taxon>
        <taxon>eudicotyledons</taxon>
        <taxon>Gunneridae</taxon>
        <taxon>Pentapetalae</taxon>
        <taxon>rosids</taxon>
        <taxon>fabids</taxon>
        <taxon>Malpighiales</taxon>
        <taxon>Euphorbiaceae</taxon>
        <taxon>Crotonoideae</taxon>
        <taxon>Manihoteae</taxon>
        <taxon>Manihot</taxon>
    </lineage>
</organism>
<evidence type="ECO:0000313" key="1">
    <source>
        <dbReference type="EMBL" id="OAY40132.1"/>
    </source>
</evidence>
<sequence>MTLISPWCPFYLYLSVSSPLFQICGFPRTFSSIMDFITVPRFSFPFCLSFSYLQKQKCLVEAVRMKLITMKGFLVLHATHHGKN</sequence>
<protein>
    <submittedName>
        <fullName evidence="1">Uncharacterized protein</fullName>
    </submittedName>
</protein>